<protein>
    <submittedName>
        <fullName evidence="2">Uncharacterized protein</fullName>
    </submittedName>
</protein>
<reference evidence="2" key="1">
    <citation type="submission" date="2017-02" db="UniProtKB">
        <authorList>
            <consortium name="WormBaseParasite"/>
        </authorList>
    </citation>
    <scope>IDENTIFICATION</scope>
</reference>
<sequence length="36" mass="4431">MMVLMRKRLHFHLYRQLSSECSIPKGVFFKMVFLKK</sequence>
<dbReference type="AlphaFoldDB" id="A0A0R3RKC8"/>
<evidence type="ECO:0000313" key="2">
    <source>
        <dbReference type="WBParaSite" id="EEL_0000193701-mRNA-1"/>
    </source>
</evidence>
<proteinExistence type="predicted"/>
<dbReference type="WBParaSite" id="EEL_0000193701-mRNA-1">
    <property type="protein sequence ID" value="EEL_0000193701-mRNA-1"/>
    <property type="gene ID" value="EEL_0000193701"/>
</dbReference>
<name>A0A0R3RKC8_9BILA</name>
<keyword evidence="1" id="KW-1185">Reference proteome</keyword>
<evidence type="ECO:0000313" key="1">
    <source>
        <dbReference type="Proteomes" id="UP000050640"/>
    </source>
</evidence>
<organism evidence="1 2">
    <name type="scientific">Elaeophora elaphi</name>
    <dbReference type="NCBI Taxonomy" id="1147741"/>
    <lineage>
        <taxon>Eukaryota</taxon>
        <taxon>Metazoa</taxon>
        <taxon>Ecdysozoa</taxon>
        <taxon>Nematoda</taxon>
        <taxon>Chromadorea</taxon>
        <taxon>Rhabditida</taxon>
        <taxon>Spirurina</taxon>
        <taxon>Spiruromorpha</taxon>
        <taxon>Filarioidea</taxon>
        <taxon>Onchocercidae</taxon>
        <taxon>Elaeophora</taxon>
    </lineage>
</organism>
<dbReference type="Proteomes" id="UP000050640">
    <property type="component" value="Unplaced"/>
</dbReference>
<accession>A0A0R3RKC8</accession>